<evidence type="ECO:0000259" key="6">
    <source>
        <dbReference type="PROSITE" id="PS50893"/>
    </source>
</evidence>
<dbReference type="RefSeq" id="WP_102247791.1">
    <property type="nucleotide sequence ID" value="NZ_CP025682.1"/>
</dbReference>
<organism evidence="7 8">
    <name type="scientific">Pseudazoarcus pumilus</name>
    <dbReference type="NCBI Taxonomy" id="2067960"/>
    <lineage>
        <taxon>Bacteria</taxon>
        <taxon>Pseudomonadati</taxon>
        <taxon>Pseudomonadota</taxon>
        <taxon>Betaproteobacteria</taxon>
        <taxon>Rhodocyclales</taxon>
        <taxon>Zoogloeaceae</taxon>
        <taxon>Pseudazoarcus</taxon>
    </lineage>
</organism>
<dbReference type="Proteomes" id="UP000242205">
    <property type="component" value="Chromosome"/>
</dbReference>
<comment type="similarity">
    <text evidence="1">Belongs to the ABC transporter superfamily.</text>
</comment>
<dbReference type="InterPro" id="IPR017871">
    <property type="entry name" value="ABC_transporter-like_CS"/>
</dbReference>
<dbReference type="InterPro" id="IPR027417">
    <property type="entry name" value="P-loop_NTPase"/>
</dbReference>
<evidence type="ECO:0000256" key="5">
    <source>
        <dbReference type="ARBA" id="ARBA00022840"/>
    </source>
</evidence>
<dbReference type="InterPro" id="IPR015860">
    <property type="entry name" value="ABC_transpr_TagH-like"/>
</dbReference>
<dbReference type="GO" id="GO:0016020">
    <property type="term" value="C:membrane"/>
    <property type="evidence" value="ECO:0007669"/>
    <property type="project" value="InterPro"/>
</dbReference>
<dbReference type="GO" id="GO:0016887">
    <property type="term" value="F:ATP hydrolysis activity"/>
    <property type="evidence" value="ECO:0007669"/>
    <property type="project" value="InterPro"/>
</dbReference>
<dbReference type="InterPro" id="IPR050683">
    <property type="entry name" value="Bact_Polysacc_Export_ATP-bd"/>
</dbReference>
<dbReference type="InterPro" id="IPR029439">
    <property type="entry name" value="Wzt_C"/>
</dbReference>
<dbReference type="PROSITE" id="PS00211">
    <property type="entry name" value="ABC_TRANSPORTER_1"/>
    <property type="match status" value="1"/>
</dbReference>
<keyword evidence="3" id="KW-0472">Membrane</keyword>
<dbReference type="InterPro" id="IPR003439">
    <property type="entry name" value="ABC_transporter-like_ATP-bd"/>
</dbReference>
<evidence type="ECO:0000256" key="4">
    <source>
        <dbReference type="ARBA" id="ARBA00022741"/>
    </source>
</evidence>
<keyword evidence="8" id="KW-1185">Reference proteome</keyword>
<gene>
    <name evidence="7" type="ORF">C0099_12870</name>
</gene>
<dbReference type="GO" id="GO:0140359">
    <property type="term" value="F:ABC-type transporter activity"/>
    <property type="evidence" value="ECO:0007669"/>
    <property type="project" value="InterPro"/>
</dbReference>
<evidence type="ECO:0000256" key="2">
    <source>
        <dbReference type="ARBA" id="ARBA00022448"/>
    </source>
</evidence>
<accession>A0A2I6S916</accession>
<dbReference type="KEGG" id="atw:C0099_12870"/>
<evidence type="ECO:0000256" key="1">
    <source>
        <dbReference type="ARBA" id="ARBA00005417"/>
    </source>
</evidence>
<dbReference type="Gene3D" id="3.40.50.300">
    <property type="entry name" value="P-loop containing nucleotide triphosphate hydrolases"/>
    <property type="match status" value="1"/>
</dbReference>
<dbReference type="GO" id="GO:0005524">
    <property type="term" value="F:ATP binding"/>
    <property type="evidence" value="ECO:0007669"/>
    <property type="project" value="UniProtKB-KW"/>
</dbReference>
<proteinExistence type="inferred from homology"/>
<name>A0A2I6S916_9RHOO</name>
<dbReference type="AlphaFoldDB" id="A0A2I6S916"/>
<dbReference type="Pfam" id="PF00005">
    <property type="entry name" value="ABC_tran"/>
    <property type="match status" value="1"/>
</dbReference>
<evidence type="ECO:0000313" key="7">
    <source>
        <dbReference type="EMBL" id="AUN95746.1"/>
    </source>
</evidence>
<dbReference type="InterPro" id="IPR003593">
    <property type="entry name" value="AAA+_ATPase"/>
</dbReference>
<feature type="domain" description="ABC transporter" evidence="6">
    <location>
        <begin position="2"/>
        <end position="242"/>
    </location>
</feature>
<dbReference type="SUPFAM" id="SSF52540">
    <property type="entry name" value="P-loop containing nucleoside triphosphate hydrolases"/>
    <property type="match status" value="1"/>
</dbReference>
<sequence length="396" mass="43528">MLHVESLSKSYRIFESPRARLKYLLSPRALAPRLHRALDDVSFSLEPGQCLGVVGDNGAGKSTLLKLIAGAISPSSGRVVREGRLTAILELGAGFHPEFSGRENIRFAGALIGIPADEMRLREPEILDFAEIGDAIDRPVKTYSSGMAVRLAFALVTSVEPDILIIDEALAVGDQHFQRKCIERIESFRRRGCTILFCSHSMYHVRRLCDRAVWLREGRVAATGATEAVVSEYEAWVRIRDRVQTVPDDSDAKGGERGVQAEVGERRLDGVTVAGIGDGDPGVLESRDLAVTLHARMPDGETPALAILLERSDGVGITAVGTHADDFLPVRQSDGRWSATVRFPDIPLYSGEYQVSAYLFDAAGVAVYDEWKHCARFRFVYPTLETGIARLPHEWS</sequence>
<dbReference type="CDD" id="cd03220">
    <property type="entry name" value="ABC_KpsT_Wzt"/>
    <property type="match status" value="1"/>
</dbReference>
<dbReference type="PANTHER" id="PTHR46743:SF2">
    <property type="entry name" value="TEICHOIC ACIDS EXPORT ATP-BINDING PROTEIN TAGH"/>
    <property type="match status" value="1"/>
</dbReference>
<evidence type="ECO:0000256" key="3">
    <source>
        <dbReference type="ARBA" id="ARBA00022475"/>
    </source>
</evidence>
<keyword evidence="3" id="KW-1003">Cell membrane</keyword>
<dbReference type="OrthoDB" id="9778870at2"/>
<dbReference type="EMBL" id="CP025682">
    <property type="protein sequence ID" value="AUN95746.1"/>
    <property type="molecule type" value="Genomic_DNA"/>
</dbReference>
<protein>
    <submittedName>
        <fullName evidence="7">ABC transporter ATP-binding protein</fullName>
    </submittedName>
</protein>
<dbReference type="PROSITE" id="PS50893">
    <property type="entry name" value="ABC_TRANSPORTER_2"/>
    <property type="match status" value="1"/>
</dbReference>
<keyword evidence="2" id="KW-0813">Transport</keyword>
<dbReference type="CDD" id="cd10147">
    <property type="entry name" value="Wzt_C-like"/>
    <property type="match status" value="1"/>
</dbReference>
<evidence type="ECO:0000313" key="8">
    <source>
        <dbReference type="Proteomes" id="UP000242205"/>
    </source>
</evidence>
<keyword evidence="5 7" id="KW-0067">ATP-binding</keyword>
<reference evidence="7 8" key="1">
    <citation type="submission" date="2018-01" db="EMBL/GenBank/DDBJ databases">
        <authorList>
            <person name="Fu G.-Y."/>
        </authorList>
    </citation>
    <scope>NUCLEOTIDE SEQUENCE [LARGE SCALE GENOMIC DNA]</scope>
    <source>
        <strain evidence="7 8">SY39</strain>
    </source>
</reference>
<dbReference type="PANTHER" id="PTHR46743">
    <property type="entry name" value="TEICHOIC ACIDS EXPORT ATP-BINDING PROTEIN TAGH"/>
    <property type="match status" value="1"/>
</dbReference>
<keyword evidence="4" id="KW-0547">Nucleotide-binding</keyword>
<dbReference type="SMART" id="SM00382">
    <property type="entry name" value="AAA"/>
    <property type="match status" value="1"/>
</dbReference>